<feature type="transmembrane region" description="Helical" evidence="5">
    <location>
        <begin position="78"/>
        <end position="100"/>
    </location>
</feature>
<dbReference type="InterPro" id="IPR009908">
    <property type="entry name" value="Methylamine_util_MauE"/>
</dbReference>
<reference evidence="7 8" key="1">
    <citation type="submission" date="2019-08" db="EMBL/GenBank/DDBJ databases">
        <title>Genomes of Subsaximicrobium wynnwilliamsii strains.</title>
        <authorList>
            <person name="Bowman J.P."/>
        </authorList>
    </citation>
    <scope>NUCLEOTIDE SEQUENCE [LARGE SCALE GENOMIC DNA]</scope>
    <source>
        <strain evidence="7 8">2-80-2</strain>
    </source>
</reference>
<evidence type="ECO:0000259" key="6">
    <source>
        <dbReference type="Pfam" id="PF07291"/>
    </source>
</evidence>
<keyword evidence="8" id="KW-1185">Reference proteome</keyword>
<evidence type="ECO:0000256" key="3">
    <source>
        <dbReference type="ARBA" id="ARBA00022989"/>
    </source>
</evidence>
<dbReference type="RefSeq" id="WP_147088230.1">
    <property type="nucleotide sequence ID" value="NZ_VORM01000034.1"/>
</dbReference>
<dbReference type="OrthoDB" id="673785at2"/>
<dbReference type="GO" id="GO:0016020">
    <property type="term" value="C:membrane"/>
    <property type="evidence" value="ECO:0007669"/>
    <property type="project" value="UniProtKB-SubCell"/>
</dbReference>
<feature type="transmembrane region" description="Helical" evidence="5">
    <location>
        <begin position="120"/>
        <end position="137"/>
    </location>
</feature>
<sequence length="150" mass="16739">MKSSKSIYQYIPKIACILFSILFIYAGTSKLLDFQNFKTQLGQSPILTAYAEYVSWGIPSIEFILAGLLLFTKQILLGLYASYALMVMFTAYIIIILNFSDYIPCSCGGVLESLGWTEHLIFNSGFVVLAILSILILKRDSLKPNTISNV</sequence>
<evidence type="ECO:0000256" key="1">
    <source>
        <dbReference type="ARBA" id="ARBA00004141"/>
    </source>
</evidence>
<dbReference type="GO" id="GO:0030416">
    <property type="term" value="P:methylamine metabolic process"/>
    <property type="evidence" value="ECO:0007669"/>
    <property type="project" value="InterPro"/>
</dbReference>
<evidence type="ECO:0000256" key="4">
    <source>
        <dbReference type="ARBA" id="ARBA00023136"/>
    </source>
</evidence>
<organism evidence="7 8">
    <name type="scientific">Subsaximicrobium wynnwilliamsii</name>
    <dbReference type="NCBI Taxonomy" id="291179"/>
    <lineage>
        <taxon>Bacteria</taxon>
        <taxon>Pseudomonadati</taxon>
        <taxon>Bacteroidota</taxon>
        <taxon>Flavobacteriia</taxon>
        <taxon>Flavobacteriales</taxon>
        <taxon>Flavobacteriaceae</taxon>
        <taxon>Subsaximicrobium</taxon>
    </lineage>
</organism>
<protein>
    <recommendedName>
        <fullName evidence="6">Methylamine utilisation protein MauE domain-containing protein</fullName>
    </recommendedName>
</protein>
<keyword evidence="2 5" id="KW-0812">Transmembrane</keyword>
<dbReference type="AlphaFoldDB" id="A0A5C6ZCY9"/>
<keyword evidence="3 5" id="KW-1133">Transmembrane helix</keyword>
<dbReference type="Pfam" id="PF07291">
    <property type="entry name" value="MauE"/>
    <property type="match status" value="1"/>
</dbReference>
<gene>
    <name evidence="7" type="ORF">ESY86_18615</name>
</gene>
<comment type="caution">
    <text evidence="7">The sequence shown here is derived from an EMBL/GenBank/DDBJ whole genome shotgun (WGS) entry which is preliminary data.</text>
</comment>
<evidence type="ECO:0000256" key="2">
    <source>
        <dbReference type="ARBA" id="ARBA00022692"/>
    </source>
</evidence>
<dbReference type="Proteomes" id="UP000321578">
    <property type="component" value="Unassembled WGS sequence"/>
</dbReference>
<name>A0A5C6ZCY9_9FLAO</name>
<dbReference type="EMBL" id="VORO01000032">
    <property type="protein sequence ID" value="TXD87004.1"/>
    <property type="molecule type" value="Genomic_DNA"/>
</dbReference>
<proteinExistence type="predicted"/>
<evidence type="ECO:0000313" key="7">
    <source>
        <dbReference type="EMBL" id="TXD87004.1"/>
    </source>
</evidence>
<comment type="subcellular location">
    <subcellularLocation>
        <location evidence="1">Membrane</location>
        <topology evidence="1">Multi-pass membrane protein</topology>
    </subcellularLocation>
</comment>
<feature type="domain" description="Methylamine utilisation protein MauE" evidence="6">
    <location>
        <begin position="10"/>
        <end position="135"/>
    </location>
</feature>
<evidence type="ECO:0000256" key="5">
    <source>
        <dbReference type="SAM" id="Phobius"/>
    </source>
</evidence>
<evidence type="ECO:0000313" key="8">
    <source>
        <dbReference type="Proteomes" id="UP000321578"/>
    </source>
</evidence>
<feature type="transmembrane region" description="Helical" evidence="5">
    <location>
        <begin position="53"/>
        <end position="71"/>
    </location>
</feature>
<feature type="transmembrane region" description="Helical" evidence="5">
    <location>
        <begin position="7"/>
        <end position="26"/>
    </location>
</feature>
<keyword evidence="4 5" id="KW-0472">Membrane</keyword>
<accession>A0A5C6ZCY9</accession>